<comment type="caution">
    <text evidence="7">The sequence shown here is derived from an EMBL/GenBank/DDBJ whole genome shotgun (WGS) entry which is preliminary data.</text>
</comment>
<dbReference type="Pfam" id="PF07317">
    <property type="entry name" value="PilZN"/>
    <property type="match status" value="1"/>
</dbReference>
<dbReference type="EMBL" id="JBHSMZ010000004">
    <property type="protein sequence ID" value="MFC5547984.1"/>
    <property type="molecule type" value="Genomic_DNA"/>
</dbReference>
<dbReference type="InterPro" id="IPR023787">
    <property type="entry name" value="T3SS_YcgR"/>
</dbReference>
<evidence type="ECO:0000259" key="6">
    <source>
        <dbReference type="Pfam" id="PF07317"/>
    </source>
</evidence>
<comment type="function">
    <text evidence="4">Acts as a flagellar brake, regulating swimming and swarming in a bis-(3'-5') cyclic diguanylic acid (c-di-GMP)-dependent manner. Binds 1 c-di-GMP dimer per subunit. Increasing levels of c-di-GMP lead to decreased motility.</text>
</comment>
<evidence type="ECO:0000256" key="2">
    <source>
        <dbReference type="ARBA" id="ARBA00022741"/>
    </source>
</evidence>
<organism evidence="7 8">
    <name type="scientific">Massilia aerilata</name>
    <dbReference type="NCBI Taxonomy" id="453817"/>
    <lineage>
        <taxon>Bacteria</taxon>
        <taxon>Pseudomonadati</taxon>
        <taxon>Pseudomonadota</taxon>
        <taxon>Betaproteobacteria</taxon>
        <taxon>Burkholderiales</taxon>
        <taxon>Oxalobacteraceae</taxon>
        <taxon>Telluria group</taxon>
        <taxon>Massilia</taxon>
    </lineage>
</organism>
<comment type="subunit">
    <text evidence="4">Monomer. Interacts with the flagellar basal bodies.</text>
</comment>
<sequence length="251" mass="27994">MQAITDAELDWRVYEVRSRREVAALLRQLFEKNTLIRLMIRGEADSCMTSLLQVDPEKGTIVLDRSVSREQNERIVSSGKLRCETSLDRIRIFFTIENIVETRFDGGTALRANFPASLVRLQRREFYRMSTPVTNPVYVTIPLPGEDDGGNAFLPLADISCGGIALLDNKGLLGTTIGQTFANCSIGLPDLGAITTSLQVRYALDVPMLNNKTNRRLGLQFVDMPGASLTAVQRYITRLERERNARQAGLA</sequence>
<dbReference type="InterPro" id="IPR012349">
    <property type="entry name" value="Split_barrel_FMN-bd"/>
</dbReference>
<accession>A0ABW0RT23</accession>
<keyword evidence="1 4" id="KW-0973">c-di-GMP</keyword>
<protein>
    <recommendedName>
        <fullName evidence="4">Flagellar brake protein YcgR</fullName>
    </recommendedName>
    <alternativeName>
        <fullName evidence="4">Cyclic di-GMP binding protein YcgR</fullName>
    </alternativeName>
</protein>
<evidence type="ECO:0000313" key="7">
    <source>
        <dbReference type="EMBL" id="MFC5547984.1"/>
    </source>
</evidence>
<dbReference type="Gene3D" id="2.40.10.220">
    <property type="entry name" value="predicted glycosyltransferase like domains"/>
    <property type="match status" value="1"/>
</dbReference>
<reference evidence="8" key="1">
    <citation type="journal article" date="2019" name="Int. J. Syst. Evol. Microbiol.">
        <title>The Global Catalogue of Microorganisms (GCM) 10K type strain sequencing project: providing services to taxonomists for standard genome sequencing and annotation.</title>
        <authorList>
            <consortium name="The Broad Institute Genomics Platform"/>
            <consortium name="The Broad Institute Genome Sequencing Center for Infectious Disease"/>
            <person name="Wu L."/>
            <person name="Ma J."/>
        </authorList>
    </citation>
    <scope>NUCLEOTIDE SEQUENCE [LARGE SCALE GENOMIC DNA]</scope>
    <source>
        <strain evidence="8">CGMCC 4.5798</strain>
    </source>
</reference>
<dbReference type="HAMAP" id="MF_01457">
    <property type="entry name" value="YcgR"/>
    <property type="match status" value="1"/>
</dbReference>
<dbReference type="InterPro" id="IPR009926">
    <property type="entry name" value="T3SS_YcgR_PilZN"/>
</dbReference>
<keyword evidence="7" id="KW-0966">Cell projection</keyword>
<name>A0ABW0RT23_9BURK</name>
<evidence type="ECO:0000256" key="4">
    <source>
        <dbReference type="HAMAP-Rule" id="MF_01457"/>
    </source>
</evidence>
<evidence type="ECO:0000256" key="3">
    <source>
        <dbReference type="ARBA" id="ARBA00023143"/>
    </source>
</evidence>
<feature type="domain" description="PilZ" evidence="5">
    <location>
        <begin position="122"/>
        <end position="237"/>
    </location>
</feature>
<dbReference type="Gene3D" id="2.30.110.10">
    <property type="entry name" value="Electron Transport, Fmn-binding Protein, Chain A"/>
    <property type="match status" value="1"/>
</dbReference>
<keyword evidence="7" id="KW-0969">Cilium</keyword>
<keyword evidence="2 4" id="KW-0547">Nucleotide-binding</keyword>
<dbReference type="RefSeq" id="WP_379768271.1">
    <property type="nucleotide sequence ID" value="NZ_JBHSMZ010000004.1"/>
</dbReference>
<keyword evidence="3 4" id="KW-0975">Bacterial flagellum</keyword>
<dbReference type="Proteomes" id="UP001596086">
    <property type="component" value="Unassembled WGS sequence"/>
</dbReference>
<evidence type="ECO:0000259" key="5">
    <source>
        <dbReference type="Pfam" id="PF07238"/>
    </source>
</evidence>
<dbReference type="Pfam" id="PF07238">
    <property type="entry name" value="PilZ"/>
    <property type="match status" value="1"/>
</dbReference>
<gene>
    <name evidence="4" type="primary">ycgR</name>
    <name evidence="7" type="ORF">ACFPO9_05600</name>
</gene>
<evidence type="ECO:0000256" key="1">
    <source>
        <dbReference type="ARBA" id="ARBA00022636"/>
    </source>
</evidence>
<keyword evidence="8" id="KW-1185">Reference proteome</keyword>
<comment type="subcellular location">
    <subcellularLocation>
        <location evidence="4">Bacterial flagellum basal body</location>
    </subcellularLocation>
</comment>
<feature type="domain" description="Type III secretion system flagellar brake protein YcgR PilZN" evidence="6">
    <location>
        <begin position="14"/>
        <end position="120"/>
    </location>
</feature>
<keyword evidence="7" id="KW-0282">Flagellum</keyword>
<evidence type="ECO:0000313" key="8">
    <source>
        <dbReference type="Proteomes" id="UP001596086"/>
    </source>
</evidence>
<comment type="similarity">
    <text evidence="4">Belongs to the YcgR family.</text>
</comment>
<dbReference type="InterPro" id="IPR009875">
    <property type="entry name" value="PilZ_domain"/>
</dbReference>
<proteinExistence type="inferred from homology"/>